<dbReference type="SUPFAM" id="SSF52777">
    <property type="entry name" value="CoA-dependent acyltransferases"/>
    <property type="match status" value="2"/>
</dbReference>
<feature type="domain" description="Condensation" evidence="1">
    <location>
        <begin position="27"/>
        <end position="311"/>
    </location>
</feature>
<dbReference type="InterPro" id="IPR001242">
    <property type="entry name" value="Condensation_dom"/>
</dbReference>
<evidence type="ECO:0000259" key="1">
    <source>
        <dbReference type="Pfam" id="PF00668"/>
    </source>
</evidence>
<comment type="caution">
    <text evidence="2">The sequence shown here is derived from an EMBL/GenBank/DDBJ whole genome shotgun (WGS) entry which is preliminary data.</text>
</comment>
<proteinExistence type="predicted"/>
<evidence type="ECO:0000313" key="3">
    <source>
        <dbReference type="Proteomes" id="UP001500897"/>
    </source>
</evidence>
<keyword evidence="3" id="KW-1185">Reference proteome</keyword>
<dbReference type="Pfam" id="PF00668">
    <property type="entry name" value="Condensation"/>
    <property type="match status" value="1"/>
</dbReference>
<dbReference type="EMBL" id="BAAANS010000066">
    <property type="protein sequence ID" value="GAA2119186.1"/>
    <property type="molecule type" value="Genomic_DNA"/>
</dbReference>
<name>A0ABP5JNM1_9ACTN</name>
<accession>A0ABP5JNM1</accession>
<dbReference type="Proteomes" id="UP001500897">
    <property type="component" value="Unassembled WGS sequence"/>
</dbReference>
<evidence type="ECO:0000313" key="2">
    <source>
        <dbReference type="EMBL" id="GAA2119186.1"/>
    </source>
</evidence>
<reference evidence="3" key="1">
    <citation type="journal article" date="2019" name="Int. J. Syst. Evol. Microbiol.">
        <title>The Global Catalogue of Microorganisms (GCM) 10K type strain sequencing project: providing services to taxonomists for standard genome sequencing and annotation.</title>
        <authorList>
            <consortium name="The Broad Institute Genomics Platform"/>
            <consortium name="The Broad Institute Genome Sequencing Center for Infectious Disease"/>
            <person name="Wu L."/>
            <person name="Ma J."/>
        </authorList>
    </citation>
    <scope>NUCLEOTIDE SEQUENCE [LARGE SCALE GENOMIC DNA]</scope>
    <source>
        <strain evidence="3">JCM 14559</strain>
    </source>
</reference>
<dbReference type="Gene3D" id="3.30.559.30">
    <property type="entry name" value="Nonribosomal peptide synthetase, condensation domain"/>
    <property type="match status" value="1"/>
</dbReference>
<gene>
    <name evidence="2" type="ORF">GCM10009759_67060</name>
</gene>
<dbReference type="PANTHER" id="PTHR45527">
    <property type="entry name" value="NONRIBOSOMAL PEPTIDE SYNTHETASE"/>
    <property type="match status" value="1"/>
</dbReference>
<dbReference type="PANTHER" id="PTHR45527:SF1">
    <property type="entry name" value="FATTY ACID SYNTHASE"/>
    <property type="match status" value="1"/>
</dbReference>
<dbReference type="RefSeq" id="WP_344557712.1">
    <property type="nucleotide sequence ID" value="NZ_BAAANS010000066.1"/>
</dbReference>
<dbReference type="Gene3D" id="3.30.559.10">
    <property type="entry name" value="Chloramphenicol acetyltransferase-like domain"/>
    <property type="match status" value="1"/>
</dbReference>
<organism evidence="2 3">
    <name type="scientific">Kitasatospora saccharophila</name>
    <dbReference type="NCBI Taxonomy" id="407973"/>
    <lineage>
        <taxon>Bacteria</taxon>
        <taxon>Bacillati</taxon>
        <taxon>Actinomycetota</taxon>
        <taxon>Actinomycetes</taxon>
        <taxon>Kitasatosporales</taxon>
        <taxon>Streptomycetaceae</taxon>
        <taxon>Kitasatospora</taxon>
    </lineage>
</organism>
<protein>
    <recommendedName>
        <fullName evidence="1">Condensation domain-containing protein</fullName>
    </recommendedName>
</protein>
<dbReference type="InterPro" id="IPR023213">
    <property type="entry name" value="CAT-like_dom_sf"/>
</dbReference>
<sequence>MQNSSAVSGPATFGQLSLWRSIANIPPTACNLPQTWALPPGTDPDAVGRALERLEARHESLRTRYAETAEGGLVQLVEPAAPADLDLVEGVPAEVSAELAAVPFDPTADRPWRAALVTERGVPTALAICFHHIAVDAWAINQLHEEFGVLVAGGELPGAAPSCRELAAEQWSEARANRRRAALRHWRQVLADAPPMARDAAPEAVTSRWARHGSAPAGEAVRTLAERLGVSAPSVLLAAFCAALARHTGEERVLVAVYANNRSDPRWEGLVAAQNQIIPLLVQTTPDEEFGAFATRVHWELIRSYKHAAYNVDDALLAGAENGYEGTVNGSFAGSVSGFFRYFFNYLGDYQRDQTPVNSAMETGTGGRNIGAPLYLQVQDGDALTSTLRENSSSADFKVVTEILLALEDVLVSAAANPAEPAEPVDSAE</sequence>